<dbReference type="PANTHER" id="PTHR30629">
    <property type="entry name" value="PROPHAGE INTEGRASE"/>
    <property type="match status" value="1"/>
</dbReference>
<dbReference type="PROSITE" id="PS51900">
    <property type="entry name" value="CB"/>
    <property type="match status" value="1"/>
</dbReference>
<dbReference type="Proteomes" id="UP000076848">
    <property type="component" value="Unassembled WGS sequence"/>
</dbReference>
<keyword evidence="2" id="KW-0229">DNA integration</keyword>
<evidence type="ECO:0000259" key="6">
    <source>
        <dbReference type="PROSITE" id="PS51898"/>
    </source>
</evidence>
<evidence type="ECO:0000313" key="8">
    <source>
        <dbReference type="EMBL" id="SAI72929.1"/>
    </source>
</evidence>
<dbReference type="InterPro" id="IPR053876">
    <property type="entry name" value="Phage_int_M"/>
</dbReference>
<dbReference type="InterPro" id="IPR050808">
    <property type="entry name" value="Phage_Integrase"/>
</dbReference>
<dbReference type="Gene3D" id="1.10.150.130">
    <property type="match status" value="1"/>
</dbReference>
<evidence type="ECO:0000256" key="2">
    <source>
        <dbReference type="ARBA" id="ARBA00022908"/>
    </source>
</evidence>
<dbReference type="PROSITE" id="PS51898">
    <property type="entry name" value="TYR_RECOMBINASE"/>
    <property type="match status" value="1"/>
</dbReference>
<dbReference type="InterPro" id="IPR038488">
    <property type="entry name" value="Integrase_DNA-bd_sf"/>
</dbReference>
<dbReference type="PANTHER" id="PTHR30629:SF2">
    <property type="entry name" value="PROPHAGE INTEGRASE INTS-RELATED"/>
    <property type="match status" value="1"/>
</dbReference>
<dbReference type="Pfam" id="PF13356">
    <property type="entry name" value="Arm-DNA-bind_3"/>
    <property type="match status" value="1"/>
</dbReference>
<sequence length="405" mass="46358">MPLTDLAVRNAKPGPRLQKLSDGRGLQLHISPTGSRLWRWAYRFDGKQKLMALGVYPDISLAQARQAADAARKLLATGIDPMDQRKADKLNRQQAVDNTFQEVAKRWWAHWSPSRSARHAEYVIRRLESDVFPVLGERPVDQIQAPELVKMTKAIEERGALDIAKRSLQTCGQVFRYAIAHGHATRNPATEIRPGDILTARKKQNYARLDAKELPELLRHIEVYQGSSVTRLAMKLMAMTFVRTSELIGARWEEFDLDNARWDIPAERMKMKSPHIVLLSHQAVQLLRNLHTLTGHRALLFPGERSHEKPMSNNTILKALERMGYKGRMTGHGFRGIASTVLHEQGWPHEHIELQLAHQERDDTSAAYNHALYLKHRAKMMQWWSDYLDHCVQNSEVATLHKKSA</sequence>
<dbReference type="Gene3D" id="3.30.160.390">
    <property type="entry name" value="Integrase, DNA-binding domain"/>
    <property type="match status" value="1"/>
</dbReference>
<dbReference type="InterPro" id="IPR010998">
    <property type="entry name" value="Integrase_recombinase_N"/>
</dbReference>
<accession>A0A157SR37</accession>
<evidence type="ECO:0000256" key="4">
    <source>
        <dbReference type="ARBA" id="ARBA00023172"/>
    </source>
</evidence>
<dbReference type="OrthoDB" id="9775880at2"/>
<evidence type="ECO:0000256" key="1">
    <source>
        <dbReference type="ARBA" id="ARBA00008857"/>
    </source>
</evidence>
<dbReference type="Pfam" id="PF22022">
    <property type="entry name" value="Phage_int_M"/>
    <property type="match status" value="1"/>
</dbReference>
<gene>
    <name evidence="8" type="primary">intB13_3</name>
    <name evidence="8" type="ORF">SAMEA3906486_04358</name>
</gene>
<keyword evidence="9" id="KW-1185">Reference proteome</keyword>
<proteinExistence type="inferred from homology"/>
<name>A0A157SR37_9BORD</name>
<feature type="domain" description="Tyr recombinase" evidence="6">
    <location>
        <begin position="204"/>
        <end position="382"/>
    </location>
</feature>
<protein>
    <submittedName>
        <fullName evidence="8">Phage-related integrase</fullName>
    </submittedName>
</protein>
<dbReference type="GO" id="GO:0003677">
    <property type="term" value="F:DNA binding"/>
    <property type="evidence" value="ECO:0007669"/>
    <property type="project" value="UniProtKB-UniRule"/>
</dbReference>
<evidence type="ECO:0000256" key="5">
    <source>
        <dbReference type="PROSITE-ProRule" id="PRU01248"/>
    </source>
</evidence>
<dbReference type="InterPro" id="IPR013762">
    <property type="entry name" value="Integrase-like_cat_sf"/>
</dbReference>
<dbReference type="CDD" id="cd00801">
    <property type="entry name" value="INT_P4_C"/>
    <property type="match status" value="1"/>
</dbReference>
<dbReference type="GO" id="GO:0015074">
    <property type="term" value="P:DNA integration"/>
    <property type="evidence" value="ECO:0007669"/>
    <property type="project" value="UniProtKB-KW"/>
</dbReference>
<reference evidence="8 9" key="1">
    <citation type="submission" date="2016-04" db="EMBL/GenBank/DDBJ databases">
        <authorList>
            <consortium name="Pathogen Informatics"/>
        </authorList>
    </citation>
    <scope>NUCLEOTIDE SEQUENCE [LARGE SCALE GENOMIC DNA]</scope>
    <source>
        <strain evidence="8 9">H050680373</strain>
    </source>
</reference>
<evidence type="ECO:0000259" key="7">
    <source>
        <dbReference type="PROSITE" id="PS51900"/>
    </source>
</evidence>
<evidence type="ECO:0000313" key="9">
    <source>
        <dbReference type="Proteomes" id="UP000076848"/>
    </source>
</evidence>
<dbReference type="GO" id="GO:0006310">
    <property type="term" value="P:DNA recombination"/>
    <property type="evidence" value="ECO:0007669"/>
    <property type="project" value="UniProtKB-KW"/>
</dbReference>
<dbReference type="InterPro" id="IPR044068">
    <property type="entry name" value="CB"/>
</dbReference>
<dbReference type="EMBL" id="FKIF01000008">
    <property type="protein sequence ID" value="SAI72929.1"/>
    <property type="molecule type" value="Genomic_DNA"/>
</dbReference>
<keyword evidence="3 5" id="KW-0238">DNA-binding</keyword>
<dbReference type="InterPro" id="IPR002104">
    <property type="entry name" value="Integrase_catalytic"/>
</dbReference>
<keyword evidence="4" id="KW-0233">DNA recombination</keyword>
<dbReference type="InterPro" id="IPR025166">
    <property type="entry name" value="Integrase_DNA_bind_dom"/>
</dbReference>
<dbReference type="InterPro" id="IPR011010">
    <property type="entry name" value="DNA_brk_join_enz"/>
</dbReference>
<feature type="domain" description="Core-binding (CB)" evidence="7">
    <location>
        <begin position="98"/>
        <end position="179"/>
    </location>
</feature>
<comment type="similarity">
    <text evidence="1">Belongs to the 'phage' integrase family.</text>
</comment>
<organism evidence="8 9">
    <name type="scientific">Bordetella ansorpii</name>
    <dbReference type="NCBI Taxonomy" id="288768"/>
    <lineage>
        <taxon>Bacteria</taxon>
        <taxon>Pseudomonadati</taxon>
        <taxon>Pseudomonadota</taxon>
        <taxon>Betaproteobacteria</taxon>
        <taxon>Burkholderiales</taxon>
        <taxon>Alcaligenaceae</taxon>
        <taxon>Bordetella</taxon>
    </lineage>
</organism>
<dbReference type="Gene3D" id="1.10.443.10">
    <property type="entry name" value="Intergrase catalytic core"/>
    <property type="match status" value="1"/>
</dbReference>
<dbReference type="SUPFAM" id="SSF56349">
    <property type="entry name" value="DNA breaking-rejoining enzymes"/>
    <property type="match status" value="1"/>
</dbReference>
<dbReference type="Pfam" id="PF00589">
    <property type="entry name" value="Phage_integrase"/>
    <property type="match status" value="1"/>
</dbReference>
<dbReference type="RefSeq" id="WP_066131744.1">
    <property type="nucleotide sequence ID" value="NZ_FKIF01000008.1"/>
</dbReference>
<dbReference type="STRING" id="288768.SAMEA3906486_04358"/>
<dbReference type="AlphaFoldDB" id="A0A157SR37"/>
<evidence type="ECO:0000256" key="3">
    <source>
        <dbReference type="ARBA" id="ARBA00023125"/>
    </source>
</evidence>